<dbReference type="Proteomes" id="UP000017048">
    <property type="component" value="Unassembled WGS sequence"/>
</dbReference>
<accession>U5EJI4</accession>
<sequence>MTVVLLAVTIAATACLPADGSATSQQSPISVDPAVFTGKDPCEGRNGPGRMCRVVAVAPISGKDAVNPIAIALSATPSYELLVGLPDTVARYVSTLEGYYDSGDGLGPHGSFTEKQEMGLVAATDITGDGVPELIFWVGGSGRNSRFRVLRMLDGGMQVIDSPIGADMYSNADTWATWGSDSDNYGIFRCSPGKAVITRLAADKSSPGRLEGSEVDFHFVDNHTWRPGEARSNQPVPSIVPESQVAFDCPHTERRLPASASDKTAPDQEFTSESAVPDQPCTSLALPDGRATEIRAMTGPITCVRAAQVYADYRNRPPATEGNTNAIATPEWICSTPTAGTTTETGRVATCADGIDHKTWTFEVHLVS</sequence>
<evidence type="ECO:0000256" key="1">
    <source>
        <dbReference type="SAM" id="MobiDB-lite"/>
    </source>
</evidence>
<reference evidence="2 3" key="1">
    <citation type="journal article" date="2014" name="BMC Genomics">
        <title>Genome based analysis of type-I polyketide synthase and nonribosomal peptide synthetase gene clusters in seven strains of five representative Nocardia species.</title>
        <authorList>
            <person name="Komaki H."/>
            <person name="Ichikawa N."/>
            <person name="Hosoyama A."/>
            <person name="Takahashi-Nakaguchi A."/>
            <person name="Matsuzawa T."/>
            <person name="Suzuki K."/>
            <person name="Fujita N."/>
            <person name="Gonoi T."/>
        </authorList>
    </citation>
    <scope>NUCLEOTIDE SEQUENCE [LARGE SCALE GENOMIC DNA]</scope>
    <source>
        <strain evidence="2 3">NBRC 15531</strain>
    </source>
</reference>
<evidence type="ECO:0000313" key="2">
    <source>
        <dbReference type="EMBL" id="GAD85284.1"/>
    </source>
</evidence>
<evidence type="ECO:0000313" key="3">
    <source>
        <dbReference type="Proteomes" id="UP000017048"/>
    </source>
</evidence>
<feature type="region of interest" description="Disordered" evidence="1">
    <location>
        <begin position="254"/>
        <end position="279"/>
    </location>
</feature>
<comment type="caution">
    <text evidence="2">The sequence shown here is derived from an EMBL/GenBank/DDBJ whole genome shotgun (WGS) entry which is preliminary data.</text>
</comment>
<keyword evidence="3" id="KW-1185">Reference proteome</keyword>
<gene>
    <name evidence="2" type="ORF">NCAST_30_00540</name>
</gene>
<dbReference type="AlphaFoldDB" id="U5EJI4"/>
<dbReference type="EMBL" id="BAFO02000030">
    <property type="protein sequence ID" value="GAD85284.1"/>
    <property type="molecule type" value="Genomic_DNA"/>
</dbReference>
<proteinExistence type="predicted"/>
<protein>
    <submittedName>
        <fullName evidence="2">Uncharacterized protein</fullName>
    </submittedName>
</protein>
<name>U5EJI4_NOCAS</name>
<organism evidence="2 3">
    <name type="scientific">Nocardia asteroides NBRC 15531</name>
    <dbReference type="NCBI Taxonomy" id="1110697"/>
    <lineage>
        <taxon>Bacteria</taxon>
        <taxon>Bacillati</taxon>
        <taxon>Actinomycetota</taxon>
        <taxon>Actinomycetes</taxon>
        <taxon>Mycobacteriales</taxon>
        <taxon>Nocardiaceae</taxon>
        <taxon>Nocardia</taxon>
    </lineage>
</organism>